<name>A0A852WZT0_9MICO</name>
<reference evidence="3 4" key="1">
    <citation type="submission" date="2020-07" db="EMBL/GenBank/DDBJ databases">
        <title>Sequencing the genomes of 1000 actinobacteria strains.</title>
        <authorList>
            <person name="Klenk H.-P."/>
        </authorList>
    </citation>
    <scope>NUCLEOTIDE SEQUENCE [LARGE SCALE GENOMIC DNA]</scope>
    <source>
        <strain evidence="3 4">DSM 24723</strain>
    </source>
</reference>
<evidence type="ECO:0000313" key="4">
    <source>
        <dbReference type="Proteomes" id="UP000592181"/>
    </source>
</evidence>
<comment type="caution">
    <text evidence="3">The sequence shown here is derived from an EMBL/GenBank/DDBJ whole genome shotgun (WGS) entry which is preliminary data.</text>
</comment>
<accession>A0A852WZT0</accession>
<keyword evidence="4" id="KW-1185">Reference proteome</keyword>
<feature type="region of interest" description="Disordered" evidence="1">
    <location>
        <begin position="58"/>
        <end position="87"/>
    </location>
</feature>
<dbReference type="SUPFAM" id="SSF47598">
    <property type="entry name" value="Ribbon-helix-helix"/>
    <property type="match status" value="1"/>
</dbReference>
<proteinExistence type="predicted"/>
<dbReference type="AlphaFoldDB" id="A0A852WZT0"/>
<dbReference type="Pfam" id="PF01402">
    <property type="entry name" value="RHH_1"/>
    <property type="match status" value="1"/>
</dbReference>
<protein>
    <submittedName>
        <fullName evidence="3">Putative transcriptional regulator</fullName>
    </submittedName>
</protein>
<feature type="domain" description="Ribbon-helix-helix protein CopG" evidence="2">
    <location>
        <begin position="2"/>
        <end position="39"/>
    </location>
</feature>
<gene>
    <name evidence="3" type="ORF">BJY28_000588</name>
</gene>
<dbReference type="Proteomes" id="UP000592181">
    <property type="component" value="Unassembled WGS sequence"/>
</dbReference>
<organism evidence="3 4">
    <name type="scientific">Janibacter alkaliphilus</name>
    <dbReference type="NCBI Taxonomy" id="1069963"/>
    <lineage>
        <taxon>Bacteria</taxon>
        <taxon>Bacillati</taxon>
        <taxon>Actinomycetota</taxon>
        <taxon>Actinomycetes</taxon>
        <taxon>Micrococcales</taxon>
        <taxon>Intrasporangiaceae</taxon>
        <taxon>Janibacter</taxon>
    </lineage>
</organism>
<evidence type="ECO:0000259" key="2">
    <source>
        <dbReference type="Pfam" id="PF01402"/>
    </source>
</evidence>
<evidence type="ECO:0000256" key="1">
    <source>
        <dbReference type="SAM" id="MobiDB-lite"/>
    </source>
</evidence>
<evidence type="ECO:0000313" key="3">
    <source>
        <dbReference type="EMBL" id="NYG36119.1"/>
    </source>
</evidence>
<sequence length="87" mass="9384">MATNLRLPDDLAQALRDEAARLGQSQQTLVRQAIAEKLGLSSGETPLQVAVRQGLVAAPSPFQNPPPPLRLGGDQTSLDLLDREDRE</sequence>
<dbReference type="InterPro" id="IPR010985">
    <property type="entry name" value="Ribbon_hlx_hlx"/>
</dbReference>
<dbReference type="GO" id="GO:0006355">
    <property type="term" value="P:regulation of DNA-templated transcription"/>
    <property type="evidence" value="ECO:0007669"/>
    <property type="project" value="InterPro"/>
</dbReference>
<dbReference type="EMBL" id="JACBZX010000001">
    <property type="protein sequence ID" value="NYG36119.1"/>
    <property type="molecule type" value="Genomic_DNA"/>
</dbReference>
<dbReference type="InterPro" id="IPR002145">
    <property type="entry name" value="CopG"/>
</dbReference>
<dbReference type="RefSeq" id="WP_179461679.1">
    <property type="nucleotide sequence ID" value="NZ_JACBZX010000001.1"/>
</dbReference>